<dbReference type="AlphaFoldDB" id="A0AAE3H6J3"/>
<organism evidence="1 2">
    <name type="scientific">Lacihabitans soyangensis</name>
    <dbReference type="NCBI Taxonomy" id="869394"/>
    <lineage>
        <taxon>Bacteria</taxon>
        <taxon>Pseudomonadati</taxon>
        <taxon>Bacteroidota</taxon>
        <taxon>Cytophagia</taxon>
        <taxon>Cytophagales</taxon>
        <taxon>Leadbetterellaceae</taxon>
        <taxon>Lacihabitans</taxon>
    </lineage>
</organism>
<sequence>MKRKKFRNSFLFLTILFSLFLVTPTYAKWFGWESNNDCVPVATPDDSHNVSACIGGTETFYLFGIAITTRSEKEKYGYVG</sequence>
<name>A0AAE3H6J3_9BACT</name>
<protein>
    <submittedName>
        <fullName evidence="1">Uncharacterized protein</fullName>
    </submittedName>
</protein>
<dbReference type="RefSeq" id="WP_255039381.1">
    <property type="nucleotide sequence ID" value="NZ_RJUF01000186.1"/>
</dbReference>
<evidence type="ECO:0000313" key="2">
    <source>
        <dbReference type="Proteomes" id="UP001204144"/>
    </source>
</evidence>
<accession>A0AAE3H6J3</accession>
<dbReference type="Proteomes" id="UP001204144">
    <property type="component" value="Unassembled WGS sequence"/>
</dbReference>
<dbReference type="EMBL" id="RJUF01000186">
    <property type="protein sequence ID" value="MCP9765663.1"/>
    <property type="molecule type" value="Genomic_DNA"/>
</dbReference>
<evidence type="ECO:0000313" key="1">
    <source>
        <dbReference type="EMBL" id="MCP9765663.1"/>
    </source>
</evidence>
<keyword evidence="2" id="KW-1185">Reference proteome</keyword>
<proteinExistence type="predicted"/>
<comment type="caution">
    <text evidence="1">The sequence shown here is derived from an EMBL/GenBank/DDBJ whole genome shotgun (WGS) entry which is preliminary data.</text>
</comment>
<gene>
    <name evidence="1" type="ORF">EGI31_22230</name>
</gene>
<reference evidence="1 2" key="1">
    <citation type="submission" date="2018-11" db="EMBL/GenBank/DDBJ databases">
        <title>Novel bacteria species description.</title>
        <authorList>
            <person name="Han J.-H."/>
        </authorList>
    </citation>
    <scope>NUCLEOTIDE SEQUENCE [LARGE SCALE GENOMIC DNA]</scope>
    <source>
        <strain evidence="1 2">KCTC23259</strain>
    </source>
</reference>